<accession>A0ABN9DFD3</accession>
<sequence length="155" mass="17841">MFLDLLYEPVKHLKDGDCYTSVRQAVEQVDLSKVLPLGRQHALLNSLEVVLKNLGNLISPYLPEVLQILLCMTAAVSQILEQKEKIQLKCINPLKHLRRLGMKRIVDFFTDFETYPYSAEEIDALFVAVIWPQIVRLAFESQHSPSLVLKLIHTW</sequence>
<dbReference type="Proteomes" id="UP001162483">
    <property type="component" value="Unassembled WGS sequence"/>
</dbReference>
<feature type="domain" description="U3 small nucleolar RNA-associated protein 20 N-terminal" evidence="1">
    <location>
        <begin position="1"/>
        <end position="155"/>
    </location>
</feature>
<dbReference type="EMBL" id="CATNWA010014393">
    <property type="protein sequence ID" value="CAI9571315.1"/>
    <property type="molecule type" value="Genomic_DNA"/>
</dbReference>
<proteinExistence type="predicted"/>
<evidence type="ECO:0000313" key="3">
    <source>
        <dbReference type="Proteomes" id="UP001162483"/>
    </source>
</evidence>
<comment type="caution">
    <text evidence="2">The sequence shown here is derived from an EMBL/GenBank/DDBJ whole genome shotgun (WGS) entry which is preliminary data.</text>
</comment>
<reference evidence="2" key="1">
    <citation type="submission" date="2023-05" db="EMBL/GenBank/DDBJ databases">
        <authorList>
            <person name="Stuckert A."/>
        </authorList>
    </citation>
    <scope>NUCLEOTIDE SEQUENCE</scope>
</reference>
<dbReference type="InterPro" id="IPR011430">
    <property type="entry name" value="UTP20_N"/>
</dbReference>
<keyword evidence="3" id="KW-1185">Reference proteome</keyword>
<name>A0ABN9DFD3_9NEOB</name>
<dbReference type="PANTHER" id="PTHR17695">
    <property type="entry name" value="SMALL SUBUNIT PROCESSOME COMPONENT 20 HOMOLOG"/>
    <property type="match status" value="1"/>
</dbReference>
<dbReference type="PANTHER" id="PTHR17695:SF11">
    <property type="entry name" value="SMALL SUBUNIT PROCESSOME COMPONENT 20 HOMOLOG"/>
    <property type="match status" value="1"/>
</dbReference>
<evidence type="ECO:0000313" key="2">
    <source>
        <dbReference type="EMBL" id="CAI9571315.1"/>
    </source>
</evidence>
<organism evidence="2 3">
    <name type="scientific">Staurois parvus</name>
    <dbReference type="NCBI Taxonomy" id="386267"/>
    <lineage>
        <taxon>Eukaryota</taxon>
        <taxon>Metazoa</taxon>
        <taxon>Chordata</taxon>
        <taxon>Craniata</taxon>
        <taxon>Vertebrata</taxon>
        <taxon>Euteleostomi</taxon>
        <taxon>Amphibia</taxon>
        <taxon>Batrachia</taxon>
        <taxon>Anura</taxon>
        <taxon>Neobatrachia</taxon>
        <taxon>Ranoidea</taxon>
        <taxon>Ranidae</taxon>
        <taxon>Staurois</taxon>
    </lineage>
</organism>
<dbReference type="InterPro" id="IPR052575">
    <property type="entry name" value="SSU_processome_comp_20"/>
</dbReference>
<evidence type="ECO:0000259" key="1">
    <source>
        <dbReference type="Pfam" id="PF07539"/>
    </source>
</evidence>
<dbReference type="Pfam" id="PF07539">
    <property type="entry name" value="UTP20_N"/>
    <property type="match status" value="1"/>
</dbReference>
<feature type="non-terminal residue" evidence="2">
    <location>
        <position position="155"/>
    </location>
</feature>
<gene>
    <name evidence="2" type="ORF">SPARVUS_LOCUS7227971</name>
</gene>
<protein>
    <recommendedName>
        <fullName evidence="1">U3 small nucleolar RNA-associated protein 20 N-terminal domain-containing protein</fullName>
    </recommendedName>
</protein>